<dbReference type="Proteomes" id="UP001190640">
    <property type="component" value="Chromosome 14"/>
</dbReference>
<dbReference type="RefSeq" id="XP_054854257.1">
    <property type="nucleotide sequence ID" value="XM_054998282.1"/>
</dbReference>
<dbReference type="GO" id="GO:1990904">
    <property type="term" value="C:ribonucleoprotein complex"/>
    <property type="evidence" value="ECO:0007669"/>
    <property type="project" value="TreeGrafter"/>
</dbReference>
<dbReference type="InterPro" id="IPR041442">
    <property type="entry name" value="PIH1D1/2/3_CS-like"/>
</dbReference>
<dbReference type="CTD" id="120379"/>
<dbReference type="AlphaFoldDB" id="A0AA97KD74"/>
<reference evidence="4" key="1">
    <citation type="submission" date="2025-08" db="UniProtKB">
        <authorList>
            <consortium name="RefSeq"/>
        </authorList>
    </citation>
    <scope>IDENTIFICATION</scope>
    <source>
        <tissue evidence="4">Blood</tissue>
    </source>
</reference>
<dbReference type="PANTHER" id="PTHR22997:SF6">
    <property type="entry name" value="PIH1 DOMAIN-CONTAINING PROTEIN 2"/>
    <property type="match status" value="1"/>
</dbReference>
<evidence type="ECO:0000259" key="2">
    <source>
        <dbReference type="Pfam" id="PF18201"/>
    </source>
</evidence>
<dbReference type="Pfam" id="PF18201">
    <property type="entry name" value="PIH1_CS"/>
    <property type="match status" value="1"/>
</dbReference>
<sequence length="324" mass="36683">MEAFCRSEDMLAKASQLWTMLDDMAENSPESYRQFMQQQLNDAKQYYAPPEPYLCLEAQILEPTEKILFVNLCSWNKVPPPQSPSDPVPLSSGKMDTFDKPEPYSVLDLAYNPSVLEQGKHPFEKDQLIRLSLRFIEEHHDLVLSPTYSIAKFKLQGSLERMRQSLRGGQPAVPPSPKSTTDEVTLDQLRNITAQEEGAKLTLLENTVAPKPCLIEEISSMERPEELKPPPYEVTTRKDAHGKAVKLEVKVEMPEVRCVSECNLSISKDDLLIECPQKYQLHLNLPESVEEEAASATFFKKKGVLLITLPVCQQNMLTQHVQGL</sequence>
<evidence type="ECO:0000313" key="3">
    <source>
        <dbReference type="Proteomes" id="UP001190640"/>
    </source>
</evidence>
<dbReference type="GeneID" id="129342487"/>
<dbReference type="GO" id="GO:0097255">
    <property type="term" value="C:R2TP complex"/>
    <property type="evidence" value="ECO:0007669"/>
    <property type="project" value="TreeGrafter"/>
</dbReference>
<evidence type="ECO:0000256" key="1">
    <source>
        <dbReference type="ARBA" id="ARBA00008511"/>
    </source>
</evidence>
<keyword evidence="3" id="KW-1185">Reference proteome</keyword>
<dbReference type="PANTHER" id="PTHR22997">
    <property type="entry name" value="PIH1 DOMAIN-CONTAINING PROTEIN 1"/>
    <property type="match status" value="1"/>
</dbReference>
<gene>
    <name evidence="4" type="primary">PIH1D2</name>
</gene>
<dbReference type="KEGG" id="emc:129342487"/>
<accession>A0AA97KD74</accession>
<dbReference type="GO" id="GO:0000492">
    <property type="term" value="P:box C/D snoRNP assembly"/>
    <property type="evidence" value="ECO:0007669"/>
    <property type="project" value="TreeGrafter"/>
</dbReference>
<dbReference type="GO" id="GO:0005737">
    <property type="term" value="C:cytoplasm"/>
    <property type="evidence" value="ECO:0007669"/>
    <property type="project" value="TreeGrafter"/>
</dbReference>
<dbReference type="CDD" id="cd00298">
    <property type="entry name" value="ACD_sHsps_p23-like"/>
    <property type="match status" value="1"/>
</dbReference>
<comment type="similarity">
    <text evidence="1">Belongs to the PIH1 family.</text>
</comment>
<proteinExistence type="inferred from homology"/>
<dbReference type="GO" id="GO:0006364">
    <property type="term" value="P:rRNA processing"/>
    <property type="evidence" value="ECO:0007669"/>
    <property type="project" value="TreeGrafter"/>
</dbReference>
<protein>
    <submittedName>
        <fullName evidence="4">PIH1 domain-containing protein 2 isoform X1</fullName>
    </submittedName>
</protein>
<dbReference type="InterPro" id="IPR050734">
    <property type="entry name" value="PIH1/Kintoun_subfamily"/>
</dbReference>
<name>A0AA97KD74_EUBMA</name>
<evidence type="ECO:0000313" key="4">
    <source>
        <dbReference type="RefSeq" id="XP_054854257.1"/>
    </source>
</evidence>
<organism evidence="3 4">
    <name type="scientific">Eublepharis macularius</name>
    <name type="common">Leopard gecko</name>
    <name type="synonym">Cyrtodactylus macularius</name>
    <dbReference type="NCBI Taxonomy" id="481883"/>
    <lineage>
        <taxon>Eukaryota</taxon>
        <taxon>Metazoa</taxon>
        <taxon>Chordata</taxon>
        <taxon>Craniata</taxon>
        <taxon>Vertebrata</taxon>
        <taxon>Euteleostomi</taxon>
        <taxon>Lepidosauria</taxon>
        <taxon>Squamata</taxon>
        <taxon>Bifurcata</taxon>
        <taxon>Gekkota</taxon>
        <taxon>Eublepharidae</taxon>
        <taxon>Eublepharinae</taxon>
        <taxon>Eublepharis</taxon>
    </lineage>
</organism>
<feature type="domain" description="PIH1D1/2/3 CS-like" evidence="2">
    <location>
        <begin position="246"/>
        <end position="311"/>
    </location>
</feature>